<reference evidence="1" key="2">
    <citation type="submission" date="2020-05" db="UniProtKB">
        <authorList>
            <consortium name="EnsemblMetazoa"/>
        </authorList>
    </citation>
    <scope>IDENTIFICATION</scope>
    <source>
        <strain evidence="1">FAR1</strain>
    </source>
</reference>
<sequence>MSNGTAASGTGGDADSLVALAQVPVEEQSRRAVALVGYALEAEDKLLAGGGMRQVDRAVRGAGEALAHRRLQARLALLVETMARRAEPVERLALVAVEVRAAIARIGRQIFASGTARWLAGALVDQRDQQHQNGDK</sequence>
<proteinExistence type="predicted"/>
<reference evidence="2" key="1">
    <citation type="submission" date="2014-01" db="EMBL/GenBank/DDBJ databases">
        <title>The Genome Sequence of Anopheles farauti FAR1 (V2).</title>
        <authorList>
            <consortium name="The Broad Institute Genomics Platform"/>
            <person name="Neafsey D.E."/>
            <person name="Besansky N."/>
            <person name="Howell P."/>
            <person name="Walton C."/>
            <person name="Young S.K."/>
            <person name="Zeng Q."/>
            <person name="Gargeya S."/>
            <person name="Fitzgerald M."/>
            <person name="Haas B."/>
            <person name="Abouelleil A."/>
            <person name="Allen A.W."/>
            <person name="Alvarado L."/>
            <person name="Arachchi H.M."/>
            <person name="Berlin A.M."/>
            <person name="Chapman S.B."/>
            <person name="Gainer-Dewar J."/>
            <person name="Goldberg J."/>
            <person name="Griggs A."/>
            <person name="Gujja S."/>
            <person name="Hansen M."/>
            <person name="Howarth C."/>
            <person name="Imamovic A."/>
            <person name="Ireland A."/>
            <person name="Larimer J."/>
            <person name="McCowan C."/>
            <person name="Murphy C."/>
            <person name="Pearson M."/>
            <person name="Poon T.W."/>
            <person name="Priest M."/>
            <person name="Roberts A."/>
            <person name="Saif S."/>
            <person name="Shea T."/>
            <person name="Sisk P."/>
            <person name="Sykes S."/>
            <person name="Wortman J."/>
            <person name="Nusbaum C."/>
            <person name="Birren B."/>
        </authorList>
    </citation>
    <scope>NUCLEOTIDE SEQUENCE [LARGE SCALE GENOMIC DNA]</scope>
    <source>
        <strain evidence="2">FAR1</strain>
    </source>
</reference>
<dbReference type="EMBL" id="AXCN02001805">
    <property type="status" value="NOT_ANNOTATED_CDS"/>
    <property type="molecule type" value="Genomic_DNA"/>
</dbReference>
<evidence type="ECO:0000313" key="1">
    <source>
        <dbReference type="EnsemblMetazoa" id="AFAF012161-PA"/>
    </source>
</evidence>
<organism evidence="1 2">
    <name type="scientific">Anopheles farauti</name>
    <dbReference type="NCBI Taxonomy" id="69004"/>
    <lineage>
        <taxon>Eukaryota</taxon>
        <taxon>Metazoa</taxon>
        <taxon>Ecdysozoa</taxon>
        <taxon>Arthropoda</taxon>
        <taxon>Hexapoda</taxon>
        <taxon>Insecta</taxon>
        <taxon>Pterygota</taxon>
        <taxon>Neoptera</taxon>
        <taxon>Endopterygota</taxon>
        <taxon>Diptera</taxon>
        <taxon>Nematocera</taxon>
        <taxon>Culicoidea</taxon>
        <taxon>Culicidae</taxon>
        <taxon>Anophelinae</taxon>
        <taxon>Anopheles</taxon>
    </lineage>
</organism>
<protein>
    <submittedName>
        <fullName evidence="1">Uncharacterized protein</fullName>
    </submittedName>
</protein>
<name>A0A182QKP0_9DIPT</name>
<accession>A0A182QKP0</accession>
<dbReference type="VEuPathDB" id="VectorBase:AFAF012161"/>
<dbReference type="Proteomes" id="UP000075886">
    <property type="component" value="Unassembled WGS sequence"/>
</dbReference>
<dbReference type="EnsemblMetazoa" id="AFAF012161-RA">
    <property type="protein sequence ID" value="AFAF012161-PA"/>
    <property type="gene ID" value="AFAF012161"/>
</dbReference>
<dbReference type="AlphaFoldDB" id="A0A182QKP0"/>
<evidence type="ECO:0000313" key="2">
    <source>
        <dbReference type="Proteomes" id="UP000075886"/>
    </source>
</evidence>
<keyword evidence="2" id="KW-1185">Reference proteome</keyword>